<reference evidence="1" key="1">
    <citation type="submission" date="2025-08" db="UniProtKB">
        <authorList>
            <consortium name="Ensembl"/>
        </authorList>
    </citation>
    <scope>IDENTIFICATION</scope>
</reference>
<evidence type="ECO:0000313" key="1">
    <source>
        <dbReference type="Ensembl" id="ENSPLAP00000023737.1"/>
    </source>
</evidence>
<evidence type="ECO:0000313" key="2">
    <source>
        <dbReference type="Proteomes" id="UP000261500"/>
    </source>
</evidence>
<dbReference type="Ensembl" id="ENSPLAT00000005181.1">
    <property type="protein sequence ID" value="ENSPLAP00000023737.1"/>
    <property type="gene ID" value="ENSPLAG00000009336.1"/>
</dbReference>
<organism evidence="1 2">
    <name type="scientific">Poecilia latipinna</name>
    <name type="common">sailfin molly</name>
    <dbReference type="NCBI Taxonomy" id="48699"/>
    <lineage>
        <taxon>Eukaryota</taxon>
        <taxon>Metazoa</taxon>
        <taxon>Chordata</taxon>
        <taxon>Craniata</taxon>
        <taxon>Vertebrata</taxon>
        <taxon>Euteleostomi</taxon>
        <taxon>Actinopterygii</taxon>
        <taxon>Neopterygii</taxon>
        <taxon>Teleostei</taxon>
        <taxon>Neoteleostei</taxon>
        <taxon>Acanthomorphata</taxon>
        <taxon>Ovalentaria</taxon>
        <taxon>Atherinomorphae</taxon>
        <taxon>Cyprinodontiformes</taxon>
        <taxon>Poeciliidae</taxon>
        <taxon>Poeciliinae</taxon>
        <taxon>Poecilia</taxon>
    </lineage>
</organism>
<name>A0A3B3VFI8_9TELE</name>
<keyword evidence="2" id="KW-1185">Reference proteome</keyword>
<dbReference type="GeneTree" id="ENSGT00940000177884"/>
<protein>
    <submittedName>
        <fullName evidence="1">Uncharacterized protein</fullName>
    </submittedName>
</protein>
<dbReference type="Proteomes" id="UP000261500">
    <property type="component" value="Unplaced"/>
</dbReference>
<dbReference type="STRING" id="48699.ENSPLAP00000023737"/>
<proteinExistence type="predicted"/>
<accession>A0A3B3VFI8</accession>
<sequence>MFTLHFQPNLLILINMAAESTRRFTKNLLKPGSAAEIRQTACNAVRHSAVTVSGPLLVSPFMLSSFIHSFNIGPLSSSTDFPSSLAMPAFLYVSVACGACLRSLCLEVIPVFENKSERVGVFF</sequence>
<dbReference type="AlphaFoldDB" id="A0A3B3VFI8"/>
<reference evidence="1" key="2">
    <citation type="submission" date="2025-09" db="UniProtKB">
        <authorList>
            <consortium name="Ensembl"/>
        </authorList>
    </citation>
    <scope>IDENTIFICATION</scope>
</reference>